<dbReference type="InterPro" id="IPR036278">
    <property type="entry name" value="Sialidase_sf"/>
</dbReference>
<keyword evidence="3" id="KW-1185">Reference proteome</keyword>
<accession>A0A919TPE0</accession>
<organism evidence="2 3">
    <name type="scientific">Actinoplanes siamensis</name>
    <dbReference type="NCBI Taxonomy" id="1223317"/>
    <lineage>
        <taxon>Bacteria</taxon>
        <taxon>Bacillati</taxon>
        <taxon>Actinomycetota</taxon>
        <taxon>Actinomycetes</taxon>
        <taxon>Micromonosporales</taxon>
        <taxon>Micromonosporaceae</taxon>
        <taxon>Actinoplanes</taxon>
    </lineage>
</organism>
<dbReference type="AlphaFoldDB" id="A0A919TPE0"/>
<gene>
    <name evidence="2" type="ORF">Asi03nite_66060</name>
</gene>
<evidence type="ECO:0000256" key="1">
    <source>
        <dbReference type="SAM" id="SignalP"/>
    </source>
</evidence>
<feature type="signal peptide" evidence="1">
    <location>
        <begin position="1"/>
        <end position="32"/>
    </location>
</feature>
<evidence type="ECO:0000313" key="3">
    <source>
        <dbReference type="Proteomes" id="UP000629619"/>
    </source>
</evidence>
<dbReference type="EMBL" id="BOMW01000073">
    <property type="protein sequence ID" value="GIF09068.1"/>
    <property type="molecule type" value="Genomic_DNA"/>
</dbReference>
<dbReference type="SUPFAM" id="SSF49785">
    <property type="entry name" value="Galactose-binding domain-like"/>
    <property type="match status" value="1"/>
</dbReference>
<evidence type="ECO:0008006" key="4">
    <source>
        <dbReference type="Google" id="ProtNLM"/>
    </source>
</evidence>
<dbReference type="CDD" id="cd15482">
    <property type="entry name" value="Sialidase_non-viral"/>
    <property type="match status" value="1"/>
</dbReference>
<dbReference type="SUPFAM" id="SSF50939">
    <property type="entry name" value="Sialidases"/>
    <property type="match status" value="1"/>
</dbReference>
<sequence>MPSHIRKWAAAGAAALLAPALTVTMTSGPAQAACTTPITIPTGGGTPRADQAAVQLGNTGTVHTPAAGAIAWSPAAIGADVVKRDAGTGTDSFSRQLLMVYSAIRDISQGATPTSAGARVSSDSGATFTAAPDTVPAPQLSQIGQLLDGRLLGAQFVINGGVTRESSGAEERISFPLILRISQDKGKTWSPVTARTSFTDSELPAALPVRKVSALRGVRAAGRPIQMTTGAIVAPVYFTFWNGQKDSKGNELVLTFAATFVAHPSFTAGAVDAGGTWDFTMRTLSANATINFNETAVIERQDGLLLAVVRQDGTVSTLSWRLSSNEGATWTDYKQVSFADQPGCAVSGVSPQLAMLPTGQLVLGSGRPDNWLAISTDTSGTSWTQEQQTYWNAPVNAGTNWWYGSSGYTALVPTGGNRLLQFADNCAAPNGSGVNGCASALTFEKDRNYRIVDRQVAVLPPGLGKIDIAGKLRHGTATLTTDLTGVPPAGAVTPPTPYGSAPSAADATSTGYWSGAEGATDGSNAYWSGALSSNAAGTGSYELKLDRRYHLTKLGLGLLPGAAAGARIATSADGVTWTPATLGYPSGVVAQAETGLIRTPGDRAMRYYTLDATARYLRITTEASTCATVGGPAACSMINELELYSTVNSFENELAVPHGLADVACTRVTSPAGNGDPDHDSATAIRLIDGDNATYCDGSGTLARFSYPGPGVNLPAASARTLQAGIYPVSNTNGLLFDIDGVRGSDHTAAAVYHFGINSGNRWMAWTSAGGWVGLGGAPVPLNTWTTFKVVASTTGATLYTVDAAGQQTLIGTLPQADAGGVDSITGYTFTSGSTEKVGDQAVYDDISFE</sequence>
<evidence type="ECO:0000313" key="2">
    <source>
        <dbReference type="EMBL" id="GIF09068.1"/>
    </source>
</evidence>
<reference evidence="2" key="1">
    <citation type="submission" date="2021-01" db="EMBL/GenBank/DDBJ databases">
        <title>Whole genome shotgun sequence of Actinoplanes siamensis NBRC 109076.</title>
        <authorList>
            <person name="Komaki H."/>
            <person name="Tamura T."/>
        </authorList>
    </citation>
    <scope>NUCLEOTIDE SEQUENCE</scope>
    <source>
        <strain evidence="2">NBRC 109076</strain>
    </source>
</reference>
<comment type="caution">
    <text evidence="2">The sequence shown here is derived from an EMBL/GenBank/DDBJ whole genome shotgun (WGS) entry which is preliminary data.</text>
</comment>
<protein>
    <recommendedName>
        <fullName evidence="4">F5/8 type C domain-containing protein</fullName>
    </recommendedName>
</protein>
<dbReference type="Gene3D" id="2.60.120.260">
    <property type="entry name" value="Galactose-binding domain-like"/>
    <property type="match status" value="1"/>
</dbReference>
<proteinExistence type="predicted"/>
<name>A0A919TPE0_9ACTN</name>
<dbReference type="Proteomes" id="UP000629619">
    <property type="component" value="Unassembled WGS sequence"/>
</dbReference>
<feature type="chain" id="PRO_5036951641" description="F5/8 type C domain-containing protein" evidence="1">
    <location>
        <begin position="33"/>
        <end position="850"/>
    </location>
</feature>
<dbReference type="Gene3D" id="2.120.10.10">
    <property type="match status" value="1"/>
</dbReference>
<dbReference type="InterPro" id="IPR008979">
    <property type="entry name" value="Galactose-bd-like_sf"/>
</dbReference>
<keyword evidence="1" id="KW-0732">Signal</keyword>